<dbReference type="InterPro" id="IPR027417">
    <property type="entry name" value="P-loop_NTPase"/>
</dbReference>
<dbReference type="VEuPathDB" id="GiardiaDB:GL50803_7648"/>
<keyword evidence="8" id="KW-0175">Coiled coil</keyword>
<evidence type="ECO:0000313" key="13">
    <source>
        <dbReference type="EMBL" id="KAE8301219.1"/>
    </source>
</evidence>
<dbReference type="Pfam" id="PF02463">
    <property type="entry name" value="SMC_N"/>
    <property type="match status" value="1"/>
</dbReference>
<dbReference type="PANTHER" id="PTHR19306:SF6">
    <property type="entry name" value="STRUCTURAL MAINTENANCE OF CHROMOSOMES PROTEIN 6"/>
    <property type="match status" value="1"/>
</dbReference>
<keyword evidence="7" id="KW-0067">ATP-binding</keyword>
<evidence type="ECO:0000256" key="9">
    <source>
        <dbReference type="ARBA" id="ARBA00023172"/>
    </source>
</evidence>
<keyword evidence="6" id="KW-0227">DNA damage</keyword>
<dbReference type="GO" id="GO:0003697">
    <property type="term" value="F:single-stranded DNA binding"/>
    <property type="evidence" value="ECO:0000318"/>
    <property type="project" value="GO_Central"/>
</dbReference>
<evidence type="ECO:0000256" key="7">
    <source>
        <dbReference type="ARBA" id="ARBA00022840"/>
    </source>
</evidence>
<dbReference type="HOGENOM" id="CLU_261198_0_0_1"/>
<keyword evidence="5" id="KW-0547">Nucleotide-binding</keyword>
<dbReference type="PANTHER" id="PTHR19306">
    <property type="entry name" value="STRUCTURAL MAINTENANCE OF CHROMOSOMES 5,6 SMC5, SMC6"/>
    <property type="match status" value="1"/>
</dbReference>
<dbReference type="GO" id="GO:0005634">
    <property type="term" value="C:nucleus"/>
    <property type="evidence" value="ECO:0000318"/>
    <property type="project" value="GO_Central"/>
</dbReference>
<keyword evidence="4" id="KW-0158">Chromosome</keyword>
<proteinExistence type="inferred from homology"/>
<dbReference type="Gene3D" id="3.40.50.300">
    <property type="entry name" value="P-loop containing nucleotide triphosphate hydrolases"/>
    <property type="match status" value="2"/>
</dbReference>
<dbReference type="InterPro" id="IPR003395">
    <property type="entry name" value="RecF/RecN/SMC_N"/>
</dbReference>
<comment type="caution">
    <text evidence="13">The sequence shown here is derived from an EMBL/GenBank/DDBJ whole genome shotgun (WGS) entry which is preliminary data.</text>
</comment>
<keyword evidence="10" id="KW-0234">DNA repair</keyword>
<dbReference type="KEGG" id="gla:GL50803_007648"/>
<dbReference type="GO" id="GO:0003684">
    <property type="term" value="F:damaged DNA binding"/>
    <property type="evidence" value="ECO:0000318"/>
    <property type="project" value="GO_Central"/>
</dbReference>
<protein>
    <submittedName>
        <fullName evidence="13">SMC6 protein</fullName>
    </submittedName>
</protein>
<dbReference type="GeneID" id="5697257"/>
<feature type="domain" description="RecF/RecN/SMC N-terminal" evidence="12">
    <location>
        <begin position="44"/>
        <end position="140"/>
    </location>
</feature>
<keyword evidence="11" id="KW-0539">Nucleus</keyword>
<evidence type="ECO:0000256" key="11">
    <source>
        <dbReference type="ARBA" id="ARBA00023242"/>
    </source>
</evidence>
<evidence type="ECO:0000256" key="5">
    <source>
        <dbReference type="ARBA" id="ARBA00022741"/>
    </source>
</evidence>
<organism evidence="13 14">
    <name type="scientific">Giardia intestinalis (strain ATCC 50803 / WB clone C6)</name>
    <name type="common">Giardia lamblia</name>
    <dbReference type="NCBI Taxonomy" id="184922"/>
    <lineage>
        <taxon>Eukaryota</taxon>
        <taxon>Metamonada</taxon>
        <taxon>Diplomonadida</taxon>
        <taxon>Hexamitidae</taxon>
        <taxon>Giardiinae</taxon>
        <taxon>Giardia</taxon>
    </lineage>
</organism>
<dbReference type="FunCoup" id="A8BWV2">
    <property type="interactions" value="182"/>
</dbReference>
<dbReference type="EMBL" id="AACB03000005">
    <property type="protein sequence ID" value="KAE8301219.1"/>
    <property type="molecule type" value="Genomic_DNA"/>
</dbReference>
<dbReference type="Proteomes" id="UP000001548">
    <property type="component" value="Unassembled WGS sequence"/>
</dbReference>
<dbReference type="SUPFAM" id="SSF52540">
    <property type="entry name" value="P-loop containing nucleoside triphosphate hydrolases"/>
    <property type="match status" value="1"/>
</dbReference>
<comment type="subcellular location">
    <subcellularLocation>
        <location evidence="2">Chromosome</location>
    </subcellularLocation>
    <subcellularLocation>
        <location evidence="1">Nucleus</location>
    </subcellularLocation>
</comment>
<dbReference type="GO" id="GO:0000724">
    <property type="term" value="P:double-strand break repair via homologous recombination"/>
    <property type="evidence" value="ECO:0000318"/>
    <property type="project" value="GO_Central"/>
</dbReference>
<dbReference type="GO" id="GO:0035861">
    <property type="term" value="C:site of double-strand break"/>
    <property type="evidence" value="ECO:0000318"/>
    <property type="project" value="GO_Central"/>
</dbReference>
<keyword evidence="9" id="KW-0233">DNA recombination</keyword>
<reference evidence="13 14" key="1">
    <citation type="journal article" date="2007" name="Science">
        <title>Genomic minimalism in the early diverging intestinal parasite Giardia lamblia.</title>
        <authorList>
            <person name="Morrison H.G."/>
            <person name="McArthur A.G."/>
            <person name="Gillin F.D."/>
            <person name="Aley S.B."/>
            <person name="Adam R.D."/>
            <person name="Olsen G.J."/>
            <person name="Best A.A."/>
            <person name="Cande W.Z."/>
            <person name="Chen F."/>
            <person name="Cipriano M.J."/>
            <person name="Davids B.J."/>
            <person name="Dawson S.C."/>
            <person name="Elmendorf H.G."/>
            <person name="Hehl A.B."/>
            <person name="Holder M.E."/>
            <person name="Huse S.M."/>
            <person name="Kim U.U."/>
            <person name="Lasek-Nesselquist E."/>
            <person name="Manning G."/>
            <person name="Nigam A."/>
            <person name="Nixon J.E."/>
            <person name="Palm D."/>
            <person name="Passamaneck N.E."/>
            <person name="Prabhu A."/>
            <person name="Reich C.I."/>
            <person name="Reiner D.S."/>
            <person name="Samuelson J."/>
            <person name="Svard S.G."/>
            <person name="Sogin M.L."/>
        </authorList>
    </citation>
    <scope>NUCLEOTIDE SEQUENCE [LARGE SCALE GENOMIC DNA]</scope>
    <source>
        <strain evidence="13 14">WB C6</strain>
    </source>
</reference>
<evidence type="ECO:0000256" key="10">
    <source>
        <dbReference type="ARBA" id="ARBA00023204"/>
    </source>
</evidence>
<dbReference type="STRING" id="184922.A8BWV2"/>
<comment type="similarity">
    <text evidence="3">Belongs to the SMC family. SMC6 subfamily.</text>
</comment>
<evidence type="ECO:0000259" key="12">
    <source>
        <dbReference type="Pfam" id="PF02463"/>
    </source>
</evidence>
<sequence length="1305" mass="147654">MNHQDNLNATLPDEIAALARHPNKTVADIFNVPRHPVMYTRTGYILRLHITNFLTHRDKVVDFECPVSLIHGPNGAGKSSILQAIHFVLGGKAKNIRDNCERFSNLKTVVCLKDTSTNVQTTQCSVIAYFYYEGGSEFSGPIIGLKRTVTNEVTNFFLCTSFPPSTKSTPQFERISFERAHSILVDMGHFPDNEITMVSQSRMKVLVRMKPVDRYKIFSTAMSFDEIEANLANSQLSLENSIAGSRRIAGGLKHLMQDRKRVGRRIKAMKEYHEADVNLNKVGLKKVALSIQKHRVHVQNHRLDVEQAEKRELAQLFAEYERQQDAKANLEPYLKRCNIEIDELTVHLDEGKKQLMDLVDELTAQKSELEATARHINTLESMMKTGHEDAALLKKEIAQHTEFLSKVADAQECLAPPEKSEEHKRLEAEEHSLQLKLMQLQTQKSKLESALLSVFKQREWRQDREAEARQKCENAKNQLNYLQRQLELEASGTTAPEKCISSLYPANYQIYTKVKAESFSGGVVAPLAAYIWVKESSSAFAPIIRRVIGPSLLNTIAYRDKNDEHRLRNILGRSIQLMNLLRSTIPTMDEYNMLVHELGPVYRDKVLSVMQCLGNSSPFALEVLQLKVQLSRLVICETLEVARTVLEVGKKLHVSFQCLPKDRECIMFIGAKNSVIMKPAYSNQGSIKAQSLYSATTNQSNLQSEIQRQQRAYEMAKAEFESNYSVAKLSVIEAQETLKKSELQAELESISAEAARVLQTMEANNSRLIHLKQQYAQSVECYNAQQREMQSARRQLERSRAIVESSGLKLATLESKLAEMTSDLERSNASLKNKQDIVEQQQKTYDKCEADVVVLEDRLSEKIAHRESIQAEDLDKQISQTENAITTCKAKVKTLRAFLTSAQSATLNDLQTFLEVFENLSNLVPEYRERQATVFSESLSLRGAQPCNPPIDNGLSSAEHVVDQNHSPFRELYAILCANENIDSSYYNPVTRLAFLLVDFLADYSIFAEGQDAKDIKSIPDSSYEDNEQLLININNLLSAVSEEIQRIEEKKHELAQEFNGDIEAEKQHLLRIEDEIRAQTKEYTAILQEISSLGEIAVRQLIKLTSIRSYAEHDISFHFMQTSEITGINQRLYFQFPALPVVSPKLLELIDKQVTDRYYDICGAQLHASWSVEPPSRSHVNVDETSDDANQQPITTIASSKGSIDIRSTTRGATSLSGGESTFISLCFMVSCWLVIKTRYAQIDEWDVFMDATRRKRAFKLMLDAILQTSVQVVLVTPSDVDISDLDEATKKVIGVIKLLSIRA</sequence>
<keyword evidence="14" id="KW-1185">Reference proteome</keyword>
<evidence type="ECO:0000256" key="1">
    <source>
        <dbReference type="ARBA" id="ARBA00004123"/>
    </source>
</evidence>
<evidence type="ECO:0000256" key="4">
    <source>
        <dbReference type="ARBA" id="ARBA00022454"/>
    </source>
</evidence>
<dbReference type="OMA" id="MCHDHFY"/>
<evidence type="ECO:0000256" key="2">
    <source>
        <dbReference type="ARBA" id="ARBA00004286"/>
    </source>
</evidence>
<dbReference type="GO" id="GO:0005524">
    <property type="term" value="F:ATP binding"/>
    <property type="evidence" value="ECO:0007669"/>
    <property type="project" value="UniProtKB-KW"/>
</dbReference>
<dbReference type="GO" id="GO:0030915">
    <property type="term" value="C:Smc5-Smc6 complex"/>
    <property type="evidence" value="ECO:0000318"/>
    <property type="project" value="GO_Central"/>
</dbReference>
<evidence type="ECO:0000313" key="14">
    <source>
        <dbReference type="Proteomes" id="UP000001548"/>
    </source>
</evidence>
<name>A8BWV2_GIAIC</name>
<dbReference type="RefSeq" id="XP_001704401.1">
    <property type="nucleotide sequence ID" value="XM_001704349.1"/>
</dbReference>
<gene>
    <name evidence="13" type="ORF">GL50803_007648</name>
</gene>
<evidence type="ECO:0000256" key="6">
    <source>
        <dbReference type="ARBA" id="ARBA00022763"/>
    </source>
</evidence>
<evidence type="ECO:0000256" key="8">
    <source>
        <dbReference type="ARBA" id="ARBA00023054"/>
    </source>
</evidence>
<accession>A8BWV2</accession>
<evidence type="ECO:0000256" key="3">
    <source>
        <dbReference type="ARBA" id="ARBA00006793"/>
    </source>
</evidence>